<dbReference type="AlphaFoldDB" id="A0A834TFA9"/>
<sequence length="102" mass="11798">MAFHQTSTTPNLTTRKRSARSWNHSQAAASQITRTELFKVLCDRGLMYPRLGKIWTTPFSSWFKVDWLCIFHQNIPGHFSAALKTSLQVPAYCRGQRVEARR</sequence>
<organism evidence="2 3">
    <name type="scientific">Senna tora</name>
    <dbReference type="NCBI Taxonomy" id="362788"/>
    <lineage>
        <taxon>Eukaryota</taxon>
        <taxon>Viridiplantae</taxon>
        <taxon>Streptophyta</taxon>
        <taxon>Embryophyta</taxon>
        <taxon>Tracheophyta</taxon>
        <taxon>Spermatophyta</taxon>
        <taxon>Magnoliopsida</taxon>
        <taxon>eudicotyledons</taxon>
        <taxon>Gunneridae</taxon>
        <taxon>Pentapetalae</taxon>
        <taxon>rosids</taxon>
        <taxon>fabids</taxon>
        <taxon>Fabales</taxon>
        <taxon>Fabaceae</taxon>
        <taxon>Caesalpinioideae</taxon>
        <taxon>Cassia clade</taxon>
        <taxon>Senna</taxon>
    </lineage>
</organism>
<name>A0A834TFA9_9FABA</name>
<keyword evidence="3" id="KW-1185">Reference proteome</keyword>
<evidence type="ECO:0000256" key="1">
    <source>
        <dbReference type="SAM" id="MobiDB-lite"/>
    </source>
</evidence>
<accession>A0A834TFA9</accession>
<proteinExistence type="predicted"/>
<feature type="region of interest" description="Disordered" evidence="1">
    <location>
        <begin position="1"/>
        <end position="25"/>
    </location>
</feature>
<gene>
    <name evidence="2" type="ORF">G2W53_026598</name>
</gene>
<protein>
    <submittedName>
        <fullName evidence="2">Uncharacterized protein</fullName>
    </submittedName>
</protein>
<feature type="compositionally biased region" description="Polar residues" evidence="1">
    <location>
        <begin position="1"/>
        <end position="13"/>
    </location>
</feature>
<reference evidence="2" key="1">
    <citation type="submission" date="2020-09" db="EMBL/GenBank/DDBJ databases">
        <title>Genome-Enabled Discovery of Anthraquinone Biosynthesis in Senna tora.</title>
        <authorList>
            <person name="Kang S.-H."/>
            <person name="Pandey R.P."/>
            <person name="Lee C.-M."/>
            <person name="Sim J.-S."/>
            <person name="Jeong J.-T."/>
            <person name="Choi B.-S."/>
            <person name="Jung M."/>
            <person name="Ginzburg D."/>
            <person name="Zhao K."/>
            <person name="Won S.Y."/>
            <person name="Oh T.-J."/>
            <person name="Yu Y."/>
            <person name="Kim N.-H."/>
            <person name="Lee O.R."/>
            <person name="Lee T.-H."/>
            <person name="Bashyal P."/>
            <person name="Kim T.-S."/>
            <person name="Lee W.-H."/>
            <person name="Kawkins C."/>
            <person name="Kim C.-K."/>
            <person name="Kim J.S."/>
            <person name="Ahn B.O."/>
            <person name="Rhee S.Y."/>
            <person name="Sohng J.K."/>
        </authorList>
    </citation>
    <scope>NUCLEOTIDE SEQUENCE</scope>
    <source>
        <tissue evidence="2">Leaf</tissue>
    </source>
</reference>
<comment type="caution">
    <text evidence="2">The sequence shown here is derived from an EMBL/GenBank/DDBJ whole genome shotgun (WGS) entry which is preliminary data.</text>
</comment>
<dbReference type="Proteomes" id="UP000634136">
    <property type="component" value="Unassembled WGS sequence"/>
</dbReference>
<dbReference type="EMBL" id="JAAIUW010000008">
    <property type="protein sequence ID" value="KAF7821143.1"/>
    <property type="molecule type" value="Genomic_DNA"/>
</dbReference>
<evidence type="ECO:0000313" key="2">
    <source>
        <dbReference type="EMBL" id="KAF7821143.1"/>
    </source>
</evidence>
<evidence type="ECO:0000313" key="3">
    <source>
        <dbReference type="Proteomes" id="UP000634136"/>
    </source>
</evidence>